<evidence type="ECO:0000259" key="2">
    <source>
        <dbReference type="Pfam" id="PF07859"/>
    </source>
</evidence>
<dbReference type="InterPro" id="IPR013094">
    <property type="entry name" value="AB_hydrolase_3"/>
</dbReference>
<dbReference type="Proteomes" id="UP000240493">
    <property type="component" value="Unassembled WGS sequence"/>
</dbReference>
<dbReference type="GO" id="GO:0016787">
    <property type="term" value="F:hydrolase activity"/>
    <property type="evidence" value="ECO:0007669"/>
    <property type="project" value="UniProtKB-KW"/>
</dbReference>
<organism evidence="3 4">
    <name type="scientific">Trichoderma asperellum (strain ATCC 204424 / CBS 433.97 / NBRC 101777)</name>
    <dbReference type="NCBI Taxonomy" id="1042311"/>
    <lineage>
        <taxon>Eukaryota</taxon>
        <taxon>Fungi</taxon>
        <taxon>Dikarya</taxon>
        <taxon>Ascomycota</taxon>
        <taxon>Pezizomycotina</taxon>
        <taxon>Sordariomycetes</taxon>
        <taxon>Hypocreomycetidae</taxon>
        <taxon>Hypocreales</taxon>
        <taxon>Hypocreaceae</taxon>
        <taxon>Trichoderma</taxon>
    </lineage>
</organism>
<dbReference type="PANTHER" id="PTHR48081">
    <property type="entry name" value="AB HYDROLASE SUPERFAMILY PROTEIN C4A8.06C"/>
    <property type="match status" value="1"/>
</dbReference>
<dbReference type="SUPFAM" id="SSF53474">
    <property type="entry name" value="alpha/beta-Hydrolases"/>
    <property type="match status" value="1"/>
</dbReference>
<feature type="domain" description="Alpha/beta hydrolase fold-3" evidence="2">
    <location>
        <begin position="34"/>
        <end position="134"/>
    </location>
</feature>
<dbReference type="AlphaFoldDB" id="A0A2T3Z1P6"/>
<dbReference type="InterPro" id="IPR050300">
    <property type="entry name" value="GDXG_lipolytic_enzyme"/>
</dbReference>
<protein>
    <recommendedName>
        <fullName evidence="2">Alpha/beta hydrolase fold-3 domain-containing protein</fullName>
    </recommendedName>
</protein>
<dbReference type="STRING" id="1042311.A0A2T3Z1P6"/>
<evidence type="ECO:0000313" key="3">
    <source>
        <dbReference type="EMBL" id="PTB38717.1"/>
    </source>
</evidence>
<name>A0A2T3Z1P6_TRIA4</name>
<accession>A0A2T3Z1P6</accession>
<evidence type="ECO:0000256" key="1">
    <source>
        <dbReference type="ARBA" id="ARBA00022801"/>
    </source>
</evidence>
<dbReference type="OrthoDB" id="19653at2759"/>
<dbReference type="EMBL" id="KZ679265">
    <property type="protein sequence ID" value="PTB38717.1"/>
    <property type="molecule type" value="Genomic_DNA"/>
</dbReference>
<sequence length="322" mass="35752">MVQKTTEEYANHGMPLKCDIYTDDTYPKDAPVFLYFHPGGLVGGNRDLVAPWLVQTCIQRKWPLICPTYRLLPQAGGEGLLQDASAAYEFARDWNPLPGSQRRVIVGGASGGFFMAAIIAHQCEPKPLALLSIQGINTFHHRFFNSSVLLTEEEIPPSTMEKFITGPMESGDDMPRDESAFVLDKLTADGAKNPDYSPPKSGPNDCDSQRGMLYDFYTFNNSFVDLVGSVDPGYQWAKRPDAKDRVAQWPKTVIFHGNNDPDVELNVSEDMRDCLGEDKVTLIIADGQPHLYELEKFIEDDGPGMDAVRQSVARLDEIVASS</sequence>
<dbReference type="Gene3D" id="3.40.50.1820">
    <property type="entry name" value="alpha/beta hydrolase"/>
    <property type="match status" value="1"/>
</dbReference>
<gene>
    <name evidence="3" type="ORF">M441DRAFT_81865</name>
</gene>
<dbReference type="InterPro" id="IPR029058">
    <property type="entry name" value="AB_hydrolase_fold"/>
</dbReference>
<proteinExistence type="predicted"/>
<evidence type="ECO:0000313" key="4">
    <source>
        <dbReference type="Proteomes" id="UP000240493"/>
    </source>
</evidence>
<keyword evidence="1" id="KW-0378">Hydrolase</keyword>
<keyword evidence="4" id="KW-1185">Reference proteome</keyword>
<dbReference type="Pfam" id="PF07859">
    <property type="entry name" value="Abhydrolase_3"/>
    <property type="match status" value="1"/>
</dbReference>
<reference evidence="3 4" key="1">
    <citation type="submission" date="2016-07" db="EMBL/GenBank/DDBJ databases">
        <title>Multiple horizontal gene transfer events from other fungi enriched the ability of initially mycotrophic Trichoderma (Ascomycota) to feed on dead plant biomass.</title>
        <authorList>
            <consortium name="DOE Joint Genome Institute"/>
            <person name="Aerts A."/>
            <person name="Atanasova L."/>
            <person name="Chenthamara K."/>
            <person name="Zhang J."/>
            <person name="Grujic M."/>
            <person name="Henrissat B."/>
            <person name="Kuo A."/>
            <person name="Salamov A."/>
            <person name="Lipzen A."/>
            <person name="Labutti K."/>
            <person name="Barry K."/>
            <person name="Miao Y."/>
            <person name="Rahimi M.J."/>
            <person name="Shen Q."/>
            <person name="Grigoriev I.V."/>
            <person name="Kubicek C.P."/>
            <person name="Druzhinina I.S."/>
        </authorList>
    </citation>
    <scope>NUCLEOTIDE SEQUENCE [LARGE SCALE GENOMIC DNA]</scope>
    <source>
        <strain evidence="3 4">CBS 433.97</strain>
    </source>
</reference>
<dbReference type="PANTHER" id="PTHR48081:SF3">
    <property type="entry name" value="ALPHA_BETA HYDROLASE FOLD-3 DOMAIN-CONTAINING PROTEIN"/>
    <property type="match status" value="1"/>
</dbReference>